<name>A0A183IWG8_9BILA</name>
<dbReference type="WBParaSite" id="SBAD_0000826101-mRNA-1">
    <property type="protein sequence ID" value="SBAD_0000826101-mRNA-1"/>
    <property type="gene ID" value="SBAD_0000826101"/>
</dbReference>
<feature type="compositionally biased region" description="Basic residues" evidence="1">
    <location>
        <begin position="29"/>
        <end position="41"/>
    </location>
</feature>
<sequence>MGGNCYCRTSELVVPRGRRRINAEGGMGSRRRPIDRSAQTRRARANEAALRKVARLVLCLQPRMKEHVSSVSFEVCRAKGHVRPSPQ</sequence>
<reference evidence="2 3" key="2">
    <citation type="submission" date="2018-11" db="EMBL/GenBank/DDBJ databases">
        <authorList>
            <consortium name="Pathogen Informatics"/>
        </authorList>
    </citation>
    <scope>NUCLEOTIDE SEQUENCE [LARGE SCALE GENOMIC DNA]</scope>
</reference>
<reference evidence="4" key="1">
    <citation type="submission" date="2016-06" db="UniProtKB">
        <authorList>
            <consortium name="WormBaseParasite"/>
        </authorList>
    </citation>
    <scope>IDENTIFICATION</scope>
</reference>
<evidence type="ECO:0000313" key="3">
    <source>
        <dbReference type="Proteomes" id="UP000270296"/>
    </source>
</evidence>
<proteinExistence type="predicted"/>
<evidence type="ECO:0000313" key="4">
    <source>
        <dbReference type="WBParaSite" id="SBAD_0000826101-mRNA-1"/>
    </source>
</evidence>
<dbReference type="Proteomes" id="UP000270296">
    <property type="component" value="Unassembled WGS sequence"/>
</dbReference>
<accession>A0A183IWG8</accession>
<gene>
    <name evidence="2" type="ORF">SBAD_LOCUS7965</name>
</gene>
<protein>
    <submittedName>
        <fullName evidence="4">BHLH domain-containing protein</fullName>
    </submittedName>
</protein>
<feature type="region of interest" description="Disordered" evidence="1">
    <location>
        <begin position="22"/>
        <end position="41"/>
    </location>
</feature>
<evidence type="ECO:0000313" key="2">
    <source>
        <dbReference type="EMBL" id="VDP14883.1"/>
    </source>
</evidence>
<organism evidence="4">
    <name type="scientific">Soboliphyme baturini</name>
    <dbReference type="NCBI Taxonomy" id="241478"/>
    <lineage>
        <taxon>Eukaryota</taxon>
        <taxon>Metazoa</taxon>
        <taxon>Ecdysozoa</taxon>
        <taxon>Nematoda</taxon>
        <taxon>Enoplea</taxon>
        <taxon>Dorylaimia</taxon>
        <taxon>Dioctophymatida</taxon>
        <taxon>Dioctophymatoidea</taxon>
        <taxon>Soboliphymatidae</taxon>
        <taxon>Soboliphyme</taxon>
    </lineage>
</organism>
<dbReference type="EMBL" id="UZAM01011118">
    <property type="protein sequence ID" value="VDP14883.1"/>
    <property type="molecule type" value="Genomic_DNA"/>
</dbReference>
<keyword evidence="3" id="KW-1185">Reference proteome</keyword>
<dbReference type="AlphaFoldDB" id="A0A183IWG8"/>
<evidence type="ECO:0000256" key="1">
    <source>
        <dbReference type="SAM" id="MobiDB-lite"/>
    </source>
</evidence>